<name>A0A7X2ZAC7_9BACL</name>
<gene>
    <name evidence="5" type="ORF">GNP93_11245</name>
</gene>
<dbReference type="InterPro" id="IPR016162">
    <property type="entry name" value="Ald_DH_N"/>
</dbReference>
<evidence type="ECO:0000256" key="1">
    <source>
        <dbReference type="ARBA" id="ARBA00009986"/>
    </source>
</evidence>
<dbReference type="PANTHER" id="PTHR42986:SF1">
    <property type="entry name" value="BENZALDEHYDE DEHYDROGENASE YFMT"/>
    <property type="match status" value="1"/>
</dbReference>
<keyword evidence="3" id="KW-0520">NAD</keyword>
<comment type="caution">
    <text evidence="5">The sequence shown here is derived from an EMBL/GenBank/DDBJ whole genome shotgun (WGS) entry which is preliminary data.</text>
</comment>
<evidence type="ECO:0000259" key="4">
    <source>
        <dbReference type="Pfam" id="PF00171"/>
    </source>
</evidence>
<dbReference type="InterPro" id="IPR016163">
    <property type="entry name" value="Ald_DH_C"/>
</dbReference>
<dbReference type="PANTHER" id="PTHR42986">
    <property type="entry name" value="BENZALDEHYDE DEHYDROGENASE YFMT"/>
    <property type="match status" value="1"/>
</dbReference>
<evidence type="ECO:0000313" key="6">
    <source>
        <dbReference type="Proteomes" id="UP000450917"/>
    </source>
</evidence>
<dbReference type="EMBL" id="WNZX01000008">
    <property type="protein sequence ID" value="MUG71254.1"/>
    <property type="molecule type" value="Genomic_DNA"/>
</dbReference>
<dbReference type="Proteomes" id="UP000450917">
    <property type="component" value="Unassembled WGS sequence"/>
</dbReference>
<dbReference type="InterPro" id="IPR016161">
    <property type="entry name" value="Ald_DH/histidinol_DH"/>
</dbReference>
<sequence>MYGKRNHHAYNCRQSGLEGLKSPIVIISVESEQQALEIANSVEYGLAAAIFTENLSSAYRFADQVESGMVHINHGTASAAHMPFGGVKQSGFGAYSIGSSNKEFYTEMKVVYFQY</sequence>
<evidence type="ECO:0000256" key="2">
    <source>
        <dbReference type="ARBA" id="ARBA00023002"/>
    </source>
</evidence>
<evidence type="ECO:0000313" key="5">
    <source>
        <dbReference type="EMBL" id="MUG71254.1"/>
    </source>
</evidence>
<keyword evidence="6" id="KW-1185">Reference proteome</keyword>
<keyword evidence="2" id="KW-0560">Oxidoreductase</keyword>
<organism evidence="5 6">
    <name type="scientific">Paenibacillus validus</name>
    <dbReference type="NCBI Taxonomy" id="44253"/>
    <lineage>
        <taxon>Bacteria</taxon>
        <taxon>Bacillati</taxon>
        <taxon>Bacillota</taxon>
        <taxon>Bacilli</taxon>
        <taxon>Bacillales</taxon>
        <taxon>Paenibacillaceae</taxon>
        <taxon>Paenibacillus</taxon>
    </lineage>
</organism>
<dbReference type="Pfam" id="PF00171">
    <property type="entry name" value="Aldedh"/>
    <property type="match status" value="1"/>
</dbReference>
<dbReference type="SUPFAM" id="SSF53720">
    <property type="entry name" value="ALDH-like"/>
    <property type="match status" value="1"/>
</dbReference>
<dbReference type="Gene3D" id="3.40.605.10">
    <property type="entry name" value="Aldehyde Dehydrogenase, Chain A, domain 1"/>
    <property type="match status" value="1"/>
</dbReference>
<comment type="similarity">
    <text evidence="1">Belongs to the aldehyde dehydrogenase family.</text>
</comment>
<proteinExistence type="inferred from homology"/>
<evidence type="ECO:0000256" key="3">
    <source>
        <dbReference type="ARBA" id="ARBA00023027"/>
    </source>
</evidence>
<dbReference type="RefSeq" id="WP_127608622.1">
    <property type="nucleotide sequence ID" value="NZ_JARTHJ010000029.1"/>
</dbReference>
<dbReference type="AlphaFoldDB" id="A0A7X2ZAC7"/>
<dbReference type="InterPro" id="IPR015590">
    <property type="entry name" value="Aldehyde_DH_dom"/>
</dbReference>
<feature type="domain" description="Aldehyde dehydrogenase" evidence="4">
    <location>
        <begin position="24"/>
        <end position="111"/>
    </location>
</feature>
<protein>
    <submittedName>
        <fullName evidence="5">Aldehyde dehydrogenase family protein</fullName>
    </submittedName>
</protein>
<dbReference type="GO" id="GO:0016620">
    <property type="term" value="F:oxidoreductase activity, acting on the aldehyde or oxo group of donors, NAD or NADP as acceptor"/>
    <property type="evidence" value="ECO:0007669"/>
    <property type="project" value="InterPro"/>
</dbReference>
<reference evidence="5 6" key="1">
    <citation type="submission" date="2019-11" db="EMBL/GenBank/DDBJ databases">
        <title>Draft genome sequences of five Paenibacillus species of dairy origin.</title>
        <authorList>
            <person name="Olajide A.M."/>
            <person name="Chen S."/>
            <person name="Lapointe G."/>
        </authorList>
    </citation>
    <scope>NUCLEOTIDE SEQUENCE [LARGE SCALE GENOMIC DNA]</scope>
    <source>
        <strain evidence="5 6">2CS3</strain>
    </source>
</reference>
<dbReference type="Gene3D" id="3.40.309.10">
    <property type="entry name" value="Aldehyde Dehydrogenase, Chain A, domain 2"/>
    <property type="match status" value="1"/>
</dbReference>
<accession>A0A7X2ZAC7</accession>